<evidence type="ECO:0000256" key="1">
    <source>
        <dbReference type="ARBA" id="ARBA00001561"/>
    </source>
</evidence>
<dbReference type="InterPro" id="IPR050695">
    <property type="entry name" value="N-acetylmuramoyl_amidase_3"/>
</dbReference>
<evidence type="ECO:0000256" key="4">
    <source>
        <dbReference type="SAM" id="SignalP"/>
    </source>
</evidence>
<gene>
    <name evidence="6" type="ORF">Q5Y72_01055</name>
</gene>
<keyword evidence="4" id="KW-0732">Signal</keyword>
<dbReference type="RefSeq" id="WP_305961561.1">
    <property type="nucleotide sequence ID" value="NZ_JAVAMQ010000001.1"/>
</dbReference>
<dbReference type="Proteomes" id="UP001224997">
    <property type="component" value="Unassembled WGS sequence"/>
</dbReference>
<feature type="chain" id="PRO_5046744994" description="N-acetylmuramoyl-L-alanine amidase" evidence="4">
    <location>
        <begin position="21"/>
        <end position="405"/>
    </location>
</feature>
<dbReference type="PANTHER" id="PTHR30404:SF0">
    <property type="entry name" value="N-ACETYLMURAMOYL-L-ALANINE AMIDASE AMIC"/>
    <property type="match status" value="1"/>
</dbReference>
<name>A0ABT9J9D7_9RHOB</name>
<keyword evidence="3" id="KW-0378">Hydrolase</keyword>
<keyword evidence="7" id="KW-1185">Reference proteome</keyword>
<comment type="caution">
    <text evidence="6">The sequence shown here is derived from an EMBL/GenBank/DDBJ whole genome shotgun (WGS) entry which is preliminary data.</text>
</comment>
<dbReference type="CDD" id="cd02696">
    <property type="entry name" value="MurNAc-LAA"/>
    <property type="match status" value="1"/>
</dbReference>
<comment type="catalytic activity">
    <reaction evidence="1">
        <text>Hydrolyzes the link between N-acetylmuramoyl residues and L-amino acid residues in certain cell-wall glycopeptides.</text>
        <dbReference type="EC" id="3.5.1.28"/>
    </reaction>
</comment>
<dbReference type="Pfam" id="PF11741">
    <property type="entry name" value="AMIN"/>
    <property type="match status" value="1"/>
</dbReference>
<dbReference type="EC" id="3.5.1.28" evidence="2"/>
<feature type="domain" description="MurNAc-LAA" evidence="5">
    <location>
        <begin position="235"/>
        <end position="390"/>
    </location>
</feature>
<proteinExistence type="predicted"/>
<reference evidence="6 7" key="1">
    <citation type="submission" date="2023-08" db="EMBL/GenBank/DDBJ databases">
        <authorList>
            <person name="Park J.-S."/>
        </authorList>
    </citation>
    <scope>NUCLEOTIDE SEQUENCE [LARGE SCALE GENOMIC DNA]</scope>
    <source>
        <strain evidence="6 7">2205BS29-5</strain>
    </source>
</reference>
<accession>A0ABT9J9D7</accession>
<dbReference type="EMBL" id="JAVAMQ010000001">
    <property type="protein sequence ID" value="MDP5305686.1"/>
    <property type="molecule type" value="Genomic_DNA"/>
</dbReference>
<evidence type="ECO:0000256" key="3">
    <source>
        <dbReference type="ARBA" id="ARBA00022801"/>
    </source>
</evidence>
<feature type="signal peptide" evidence="4">
    <location>
        <begin position="1"/>
        <end position="20"/>
    </location>
</feature>
<sequence>MIRVLILWLSLCMAALPAAAEGPARLDLGASALTREGRGWFGPPPLRLRLVLDRAVPYRVFMVADPIRLIVDLKGADLAGQKPGDLYGSDLVPAIRWGRQQRGWSRIVLDLPAPYRIAEAGQRTTAPQPVIDIALRAVDAAAFAPRASAATALRDLPPPADTGAGAAAEAAPEALVVALDPGHGGFDPGAEAGGATEADLVLTFARELREVLAARGIGVAMTRDDDSFVSLEDRMTRARAAGARLLVSLHADALPEGQAAGATVYLWNPAANERAGQQLVLRHDRADLLAGVDLGGQDDLLAGTLIDFARVDTQARSANFARFLTSRMALMGIGLHGRPVQGAAFSVLKSPDIASVLLELGFISDDRDRANLTDPDWRARMVAVLADSISGWARDDGARAAMLRR</sequence>
<protein>
    <recommendedName>
        <fullName evidence="2">N-acetylmuramoyl-L-alanine amidase</fullName>
        <ecNumber evidence="2">3.5.1.28</ecNumber>
    </recommendedName>
</protein>
<evidence type="ECO:0000313" key="6">
    <source>
        <dbReference type="EMBL" id="MDP5305686.1"/>
    </source>
</evidence>
<dbReference type="SMART" id="SM00646">
    <property type="entry name" value="Ami_3"/>
    <property type="match status" value="1"/>
</dbReference>
<dbReference type="PANTHER" id="PTHR30404">
    <property type="entry name" value="N-ACETYLMURAMOYL-L-ALANINE AMIDASE"/>
    <property type="match status" value="1"/>
</dbReference>
<evidence type="ECO:0000313" key="7">
    <source>
        <dbReference type="Proteomes" id="UP001224997"/>
    </source>
</evidence>
<dbReference type="InterPro" id="IPR002508">
    <property type="entry name" value="MurNAc-LAA_cat"/>
</dbReference>
<dbReference type="InterPro" id="IPR021731">
    <property type="entry name" value="AMIN_dom"/>
</dbReference>
<dbReference type="Gene3D" id="2.60.40.3500">
    <property type="match status" value="1"/>
</dbReference>
<dbReference type="Gene3D" id="3.40.630.40">
    <property type="entry name" value="Zn-dependent exopeptidases"/>
    <property type="match status" value="1"/>
</dbReference>
<dbReference type="SUPFAM" id="SSF53187">
    <property type="entry name" value="Zn-dependent exopeptidases"/>
    <property type="match status" value="1"/>
</dbReference>
<evidence type="ECO:0000259" key="5">
    <source>
        <dbReference type="SMART" id="SM00646"/>
    </source>
</evidence>
<dbReference type="Pfam" id="PF01520">
    <property type="entry name" value="Amidase_3"/>
    <property type="match status" value="1"/>
</dbReference>
<evidence type="ECO:0000256" key="2">
    <source>
        <dbReference type="ARBA" id="ARBA00011901"/>
    </source>
</evidence>
<organism evidence="6 7">
    <name type="scientific">Paracoccus spongiarum</name>
    <dbReference type="NCBI Taxonomy" id="3064387"/>
    <lineage>
        <taxon>Bacteria</taxon>
        <taxon>Pseudomonadati</taxon>
        <taxon>Pseudomonadota</taxon>
        <taxon>Alphaproteobacteria</taxon>
        <taxon>Rhodobacterales</taxon>
        <taxon>Paracoccaceae</taxon>
        <taxon>Paracoccus</taxon>
    </lineage>
</organism>